<dbReference type="AlphaFoldDB" id="A0A1H0QLJ1"/>
<feature type="transmembrane region" description="Helical" evidence="1">
    <location>
        <begin position="142"/>
        <end position="160"/>
    </location>
</feature>
<feature type="transmembrane region" description="Helical" evidence="1">
    <location>
        <begin position="181"/>
        <end position="206"/>
    </location>
</feature>
<keyword evidence="3" id="KW-1185">Reference proteome</keyword>
<keyword evidence="1" id="KW-0472">Membrane</keyword>
<accession>A0A1H0QLJ1</accession>
<gene>
    <name evidence="2" type="ORF">SAMN05421677_11351</name>
</gene>
<dbReference type="Proteomes" id="UP000198860">
    <property type="component" value="Unassembled WGS sequence"/>
</dbReference>
<feature type="transmembrane region" description="Helical" evidence="1">
    <location>
        <begin position="31"/>
        <end position="51"/>
    </location>
</feature>
<feature type="transmembrane region" description="Helical" evidence="1">
    <location>
        <begin position="254"/>
        <end position="279"/>
    </location>
</feature>
<name>A0A1H0QLJ1_HALAD</name>
<keyword evidence="1" id="KW-1133">Transmembrane helix</keyword>
<dbReference type="RefSeq" id="WP_089652983.1">
    <property type="nucleotide sequence ID" value="NZ_FNIZ01000013.1"/>
</dbReference>
<evidence type="ECO:0000313" key="2">
    <source>
        <dbReference type="EMBL" id="SDP18194.1"/>
    </source>
</evidence>
<reference evidence="3" key="1">
    <citation type="submission" date="2016-10" db="EMBL/GenBank/DDBJ databases">
        <authorList>
            <person name="Varghese N."/>
            <person name="Submissions S."/>
        </authorList>
    </citation>
    <scope>NUCLEOTIDE SEQUENCE [LARGE SCALE GENOMIC DNA]</scope>
    <source>
        <strain evidence="3">CGMCC 1.3703</strain>
    </source>
</reference>
<keyword evidence="1" id="KW-0812">Transmembrane</keyword>
<evidence type="ECO:0000313" key="3">
    <source>
        <dbReference type="Proteomes" id="UP000198860"/>
    </source>
</evidence>
<proteinExistence type="predicted"/>
<sequence>MKKFFVLVDLKEVYPAAILYYSFLPLMTRDLSLSLFPAAILNIIIWVVLLRKEVRSKVGYSINSFSLILVVFTYQGLIVDFLMSLLLLFTILSPFLIRRFFTHGRWMLVGVYLYDIIIILFVISIILPFVEKGWLPFFTQLQYINIFVFLIILVTAVYTLKHLLNFLYFLVENKDVYSKNVIITFITIGIPVFLSLPDFVFAYSIYELYLEVFKGKEYSFLDRYYYSFSVHFLTPPFKLGLEIQSLFDSLLGKVIYISHMLTVRIVDITLIAAISSIFIDKIRSKEK</sequence>
<dbReference type="EMBL" id="FNIZ01000013">
    <property type="protein sequence ID" value="SDP18194.1"/>
    <property type="molecule type" value="Genomic_DNA"/>
</dbReference>
<feature type="transmembrane region" description="Helical" evidence="1">
    <location>
        <begin position="58"/>
        <end position="75"/>
    </location>
</feature>
<feature type="transmembrane region" description="Helical" evidence="1">
    <location>
        <begin position="81"/>
        <end position="97"/>
    </location>
</feature>
<evidence type="ECO:0000256" key="1">
    <source>
        <dbReference type="SAM" id="Phobius"/>
    </source>
</evidence>
<feature type="transmembrane region" description="Helical" evidence="1">
    <location>
        <begin position="109"/>
        <end position="130"/>
    </location>
</feature>
<protein>
    <submittedName>
        <fullName evidence="2">Uncharacterized protein</fullName>
    </submittedName>
</protein>
<organism evidence="2 3">
    <name type="scientific">Halobacillus aidingensis</name>
    <dbReference type="NCBI Taxonomy" id="240303"/>
    <lineage>
        <taxon>Bacteria</taxon>
        <taxon>Bacillati</taxon>
        <taxon>Bacillota</taxon>
        <taxon>Bacilli</taxon>
        <taxon>Bacillales</taxon>
        <taxon>Bacillaceae</taxon>
        <taxon>Halobacillus</taxon>
    </lineage>
</organism>